<dbReference type="Proteomes" id="UP001501391">
    <property type="component" value="Unassembled WGS sequence"/>
</dbReference>
<feature type="region of interest" description="Disordered" evidence="1">
    <location>
        <begin position="1"/>
        <end position="29"/>
    </location>
</feature>
<proteinExistence type="predicted"/>
<comment type="caution">
    <text evidence="2">The sequence shown here is derived from an EMBL/GenBank/DDBJ whole genome shotgun (WGS) entry which is preliminary data.</text>
</comment>
<name>A0ABN3BXK8_9ACTN</name>
<accession>A0ABN3BXK8</accession>
<evidence type="ECO:0000313" key="2">
    <source>
        <dbReference type="EMBL" id="GAA2201533.1"/>
    </source>
</evidence>
<protein>
    <recommendedName>
        <fullName evidence="4">DUF2169 domain-containing protein</fullName>
    </recommendedName>
</protein>
<organism evidence="2 3">
    <name type="scientific">Streptomyces bangladeshensis</name>
    <dbReference type="NCBI Taxonomy" id="295352"/>
    <lineage>
        <taxon>Bacteria</taxon>
        <taxon>Bacillati</taxon>
        <taxon>Actinomycetota</taxon>
        <taxon>Actinomycetes</taxon>
        <taxon>Kitasatosporales</taxon>
        <taxon>Streptomycetaceae</taxon>
        <taxon>Streptomyces</taxon>
    </lineage>
</organism>
<keyword evidence="3" id="KW-1185">Reference proteome</keyword>
<evidence type="ECO:0000256" key="1">
    <source>
        <dbReference type="SAM" id="MobiDB-lite"/>
    </source>
</evidence>
<sequence>MQFVRPADTNRPPWAAYGGGTYRGTVSGEPDGWRPDWRVQTTHEAHRNLDDVVLPCGVPRPGRASACSPHAGPALHAPLPGSDALRAFAADAAHRAGTCLDGQQLPAVPWNPRAAAPERRQVEEAITIRAVDFSGTPDRGATATVPLAHRYRELGPSPTDAYHQLVHRTFPVLSFLPQARIRLPPL</sequence>
<evidence type="ECO:0000313" key="3">
    <source>
        <dbReference type="Proteomes" id="UP001501391"/>
    </source>
</evidence>
<reference evidence="2 3" key="1">
    <citation type="journal article" date="2019" name="Int. J. Syst. Evol. Microbiol.">
        <title>The Global Catalogue of Microorganisms (GCM) 10K type strain sequencing project: providing services to taxonomists for standard genome sequencing and annotation.</title>
        <authorList>
            <consortium name="The Broad Institute Genomics Platform"/>
            <consortium name="The Broad Institute Genome Sequencing Center for Infectious Disease"/>
            <person name="Wu L."/>
            <person name="Ma J."/>
        </authorList>
    </citation>
    <scope>NUCLEOTIDE SEQUENCE [LARGE SCALE GENOMIC DNA]</scope>
    <source>
        <strain evidence="2 3">JCM 14924</strain>
    </source>
</reference>
<gene>
    <name evidence="2" type="ORF">GCM10009787_56860</name>
</gene>
<dbReference type="EMBL" id="BAAAOQ010000020">
    <property type="protein sequence ID" value="GAA2201533.1"/>
    <property type="molecule type" value="Genomic_DNA"/>
</dbReference>
<evidence type="ECO:0008006" key="4">
    <source>
        <dbReference type="Google" id="ProtNLM"/>
    </source>
</evidence>